<dbReference type="Gene3D" id="3.60.10.10">
    <property type="entry name" value="Endonuclease/exonuclease/phosphatase"/>
    <property type="match status" value="1"/>
</dbReference>
<dbReference type="Proteomes" id="UP001256827">
    <property type="component" value="Chromosome"/>
</dbReference>
<evidence type="ECO:0000313" key="1">
    <source>
        <dbReference type="EMBL" id="WNC13771.1"/>
    </source>
</evidence>
<keyword evidence="1" id="KW-0255">Endonuclease</keyword>
<dbReference type="EMBL" id="CP134050">
    <property type="protein sequence ID" value="WNC13771.1"/>
    <property type="molecule type" value="Genomic_DNA"/>
</dbReference>
<proteinExistence type="predicted"/>
<keyword evidence="1" id="KW-0540">Nuclease</keyword>
<gene>
    <name evidence="1" type="ORF">RGB73_24285</name>
</gene>
<name>A0ABY9T133_BREBE</name>
<dbReference type="RefSeq" id="WP_310765330.1">
    <property type="nucleotide sequence ID" value="NZ_CP134050.1"/>
</dbReference>
<protein>
    <submittedName>
        <fullName evidence="1">Endonuclease/exonuclease/phosphatase family protein</fullName>
    </submittedName>
</protein>
<keyword evidence="2" id="KW-1185">Reference proteome</keyword>
<keyword evidence="1" id="KW-0378">Hydrolase</keyword>
<sequence>MNLVAWNCRQAFRKKVERLQPFAPQLAVISECESLEKLRGSQEPLFSHALWFGDNLNKGLGVFSSGDIPLTVHPAYDDRYRWVVPIRVAGPEPFTLLAVWTKDHRERRQSYVGQLFLALQQYQELLEKETCLIAGDFNSNAIWDSHPRVGNHTAVVEMLRGYGLESAYHRFFQERQGEESVPTYYFHHSKEKGYHIDYAFLPERWMARVEAVTVGTYEEWRAWSDHVPVVVRLKEGGKQPALRRSRNSCRQSEK</sequence>
<dbReference type="SUPFAM" id="SSF56219">
    <property type="entry name" value="DNase I-like"/>
    <property type="match status" value="1"/>
</dbReference>
<evidence type="ECO:0000313" key="2">
    <source>
        <dbReference type="Proteomes" id="UP001256827"/>
    </source>
</evidence>
<dbReference type="GO" id="GO:0004519">
    <property type="term" value="F:endonuclease activity"/>
    <property type="evidence" value="ECO:0007669"/>
    <property type="project" value="UniProtKB-KW"/>
</dbReference>
<accession>A0ABY9T133</accession>
<organism evidence="1 2">
    <name type="scientific">Brevibacillus brevis</name>
    <name type="common">Bacillus brevis</name>
    <dbReference type="NCBI Taxonomy" id="1393"/>
    <lineage>
        <taxon>Bacteria</taxon>
        <taxon>Bacillati</taxon>
        <taxon>Bacillota</taxon>
        <taxon>Bacilli</taxon>
        <taxon>Bacillales</taxon>
        <taxon>Paenibacillaceae</taxon>
        <taxon>Brevibacillus</taxon>
    </lineage>
</organism>
<dbReference type="InterPro" id="IPR036691">
    <property type="entry name" value="Endo/exonu/phosph_ase_sf"/>
</dbReference>
<reference evidence="1 2" key="1">
    <citation type="submission" date="2023-09" db="EMBL/GenBank/DDBJ databases">
        <title>Complete Genome and Methylome dissection of Bacillus brevis NEB573 original source of BbsI restriction endonuclease.</title>
        <authorList>
            <person name="Fomenkov A."/>
            <person name="Roberts R.D."/>
        </authorList>
    </citation>
    <scope>NUCLEOTIDE SEQUENCE [LARGE SCALE GENOMIC DNA]</scope>
    <source>
        <strain evidence="1 2">NEB573</strain>
    </source>
</reference>